<proteinExistence type="predicted"/>
<feature type="compositionally biased region" description="Polar residues" evidence="1">
    <location>
        <begin position="19"/>
        <end position="44"/>
    </location>
</feature>
<protein>
    <submittedName>
        <fullName evidence="3">Ribosomal protein S13</fullName>
    </submittedName>
</protein>
<dbReference type="GO" id="GO:0005840">
    <property type="term" value="C:ribosome"/>
    <property type="evidence" value="ECO:0007669"/>
    <property type="project" value="UniProtKB-KW"/>
</dbReference>
<feature type="chain" id="PRO_5032772375" evidence="2">
    <location>
        <begin position="20"/>
        <end position="81"/>
    </location>
</feature>
<dbReference type="RefSeq" id="WP_184188368.1">
    <property type="nucleotide sequence ID" value="NZ_JACHLE010000002.1"/>
</dbReference>
<reference evidence="3 4" key="1">
    <citation type="submission" date="2020-08" db="EMBL/GenBank/DDBJ databases">
        <title>Functional genomics of gut bacteria from endangered species of beetles.</title>
        <authorList>
            <person name="Carlos-Shanley C."/>
        </authorList>
    </citation>
    <scope>NUCLEOTIDE SEQUENCE [LARGE SCALE GENOMIC DNA]</scope>
    <source>
        <strain evidence="3 4">S00151</strain>
    </source>
</reference>
<sequence>MRKFLTAMSLILGLGLATAQQTAPATGSSTHQTTKTLKASQSKSVKPAAKLKKDGTPDKRYKENKKLKKDGTPDKRYKENK</sequence>
<dbReference type="EMBL" id="JACHLE010000002">
    <property type="protein sequence ID" value="MBB4806643.1"/>
    <property type="molecule type" value="Genomic_DNA"/>
</dbReference>
<gene>
    <name evidence="3" type="ORF">HNP38_001939</name>
</gene>
<feature type="region of interest" description="Disordered" evidence="1">
    <location>
        <begin position="19"/>
        <end position="81"/>
    </location>
</feature>
<comment type="caution">
    <text evidence="3">The sequence shown here is derived from an EMBL/GenBank/DDBJ whole genome shotgun (WGS) entry which is preliminary data.</text>
</comment>
<accession>A0A840KGJ0</accession>
<feature type="compositionally biased region" description="Basic and acidic residues" evidence="1">
    <location>
        <begin position="51"/>
        <end position="61"/>
    </location>
</feature>
<keyword evidence="2" id="KW-0732">Signal</keyword>
<evidence type="ECO:0000313" key="4">
    <source>
        <dbReference type="Proteomes" id="UP000592180"/>
    </source>
</evidence>
<keyword evidence="3" id="KW-0687">Ribonucleoprotein</keyword>
<evidence type="ECO:0000256" key="1">
    <source>
        <dbReference type="SAM" id="MobiDB-lite"/>
    </source>
</evidence>
<evidence type="ECO:0000256" key="2">
    <source>
        <dbReference type="SAM" id="SignalP"/>
    </source>
</evidence>
<feature type="signal peptide" evidence="2">
    <location>
        <begin position="1"/>
        <end position="19"/>
    </location>
</feature>
<evidence type="ECO:0000313" key="3">
    <source>
        <dbReference type="EMBL" id="MBB4806643.1"/>
    </source>
</evidence>
<keyword evidence="4" id="KW-1185">Reference proteome</keyword>
<name>A0A840KGJ0_9FLAO</name>
<feature type="compositionally biased region" description="Basic and acidic residues" evidence="1">
    <location>
        <begin position="69"/>
        <end position="81"/>
    </location>
</feature>
<keyword evidence="3" id="KW-0689">Ribosomal protein</keyword>
<dbReference type="Proteomes" id="UP000592180">
    <property type="component" value="Unassembled WGS sequence"/>
</dbReference>
<dbReference type="AlphaFoldDB" id="A0A840KGJ0"/>
<organism evidence="3 4">
    <name type="scientific">Chryseobacterium defluvii</name>
    <dbReference type="NCBI Taxonomy" id="160396"/>
    <lineage>
        <taxon>Bacteria</taxon>
        <taxon>Pseudomonadati</taxon>
        <taxon>Bacteroidota</taxon>
        <taxon>Flavobacteriia</taxon>
        <taxon>Flavobacteriales</taxon>
        <taxon>Weeksellaceae</taxon>
        <taxon>Chryseobacterium group</taxon>
        <taxon>Chryseobacterium</taxon>
    </lineage>
</organism>